<keyword evidence="2" id="KW-0812">Transmembrane</keyword>
<sequence>MMQINTGSLYFWGAIFLLVALFLLLREFLCWYWKINERISNQHEIIHILTAMNPKVPRPPVAAPNDDVSGKNIYDLTPESRHSK</sequence>
<dbReference type="Proteomes" id="UP000580856">
    <property type="component" value="Unassembled WGS sequence"/>
</dbReference>
<proteinExistence type="predicted"/>
<keyword evidence="2" id="KW-0472">Membrane</keyword>
<dbReference type="EMBL" id="JAATJA010000001">
    <property type="protein sequence ID" value="NJB67495.1"/>
    <property type="molecule type" value="Genomic_DNA"/>
</dbReference>
<reference evidence="3 4" key="1">
    <citation type="submission" date="2020-03" db="EMBL/GenBank/DDBJ databases">
        <title>Genomic Encyclopedia of Type Strains, Phase IV (KMG-IV): sequencing the most valuable type-strain genomes for metagenomic binning, comparative biology and taxonomic classification.</title>
        <authorList>
            <person name="Goeker M."/>
        </authorList>
    </citation>
    <scope>NUCLEOTIDE SEQUENCE [LARGE SCALE GENOMIC DNA]</scope>
    <source>
        <strain evidence="3 4">DSM 24233</strain>
    </source>
</reference>
<evidence type="ECO:0000313" key="4">
    <source>
        <dbReference type="Proteomes" id="UP000580856"/>
    </source>
</evidence>
<accession>A0A846QQ15</accession>
<protein>
    <submittedName>
        <fullName evidence="3">Uncharacterized protein</fullName>
    </submittedName>
</protein>
<evidence type="ECO:0000256" key="2">
    <source>
        <dbReference type="SAM" id="Phobius"/>
    </source>
</evidence>
<keyword evidence="4" id="KW-1185">Reference proteome</keyword>
<dbReference type="RefSeq" id="WP_167940547.1">
    <property type="nucleotide sequence ID" value="NZ_JAATJA010000001.1"/>
</dbReference>
<comment type="caution">
    <text evidence="3">The sequence shown here is derived from an EMBL/GenBank/DDBJ whole genome shotgun (WGS) entry which is preliminary data.</text>
</comment>
<evidence type="ECO:0000313" key="3">
    <source>
        <dbReference type="EMBL" id="NJB67495.1"/>
    </source>
</evidence>
<evidence type="ECO:0000256" key="1">
    <source>
        <dbReference type="SAM" id="MobiDB-lite"/>
    </source>
</evidence>
<keyword evidence="2" id="KW-1133">Transmembrane helix</keyword>
<feature type="region of interest" description="Disordered" evidence="1">
    <location>
        <begin position="57"/>
        <end position="84"/>
    </location>
</feature>
<name>A0A846QQ15_9BACT</name>
<organism evidence="3 4">
    <name type="scientific">Desulfobaculum xiamenense</name>
    <dbReference type="NCBI Taxonomy" id="995050"/>
    <lineage>
        <taxon>Bacteria</taxon>
        <taxon>Pseudomonadati</taxon>
        <taxon>Thermodesulfobacteriota</taxon>
        <taxon>Desulfovibrionia</taxon>
        <taxon>Desulfovibrionales</taxon>
        <taxon>Desulfovibrionaceae</taxon>
        <taxon>Desulfobaculum</taxon>
    </lineage>
</organism>
<feature type="transmembrane region" description="Helical" evidence="2">
    <location>
        <begin position="12"/>
        <end position="33"/>
    </location>
</feature>
<dbReference type="AlphaFoldDB" id="A0A846QQ15"/>
<gene>
    <name evidence="3" type="ORF">GGQ74_001135</name>
</gene>